<dbReference type="STRING" id="1397108.IMCC12053_2850"/>
<keyword evidence="7" id="KW-1185">Reference proteome</keyword>
<dbReference type="KEGG" id="cmar:IMCC12053_2850"/>
<feature type="domain" description="Translocation and assembly module TamB C-terminal" evidence="5">
    <location>
        <begin position="749"/>
        <end position="1091"/>
    </location>
</feature>
<dbReference type="GO" id="GO:0005886">
    <property type="term" value="C:plasma membrane"/>
    <property type="evidence" value="ECO:0007669"/>
    <property type="project" value="InterPro"/>
</dbReference>
<reference evidence="7" key="1">
    <citation type="submission" date="2015-05" db="EMBL/GenBank/DDBJ databases">
        <authorList>
            <person name="Oh H.-M."/>
            <person name="Yang J.-A."/>
            <person name="Cho J.-C."/>
            <person name="Kang I."/>
        </authorList>
    </citation>
    <scope>NUCLEOTIDE SEQUENCE [LARGE SCALE GENOMIC DNA]</scope>
    <source>
        <strain evidence="7">IMCC 12053</strain>
    </source>
</reference>
<evidence type="ECO:0000256" key="1">
    <source>
        <dbReference type="ARBA" id="ARBA00004167"/>
    </source>
</evidence>
<comment type="subcellular location">
    <subcellularLocation>
        <location evidence="1">Membrane</location>
        <topology evidence="1">Single-pass membrane protein</topology>
    </subcellularLocation>
</comment>
<protein>
    <submittedName>
        <fullName evidence="6">Gramicidin S biosynthesis grst protein</fullName>
    </submittedName>
</protein>
<evidence type="ECO:0000313" key="6">
    <source>
        <dbReference type="EMBL" id="ALI56797.1"/>
    </source>
</evidence>
<accession>A0A0N7HJ20</accession>
<dbReference type="InterPro" id="IPR007452">
    <property type="entry name" value="TamB_C"/>
</dbReference>
<organism evidence="6 7">
    <name type="scientific">Celeribacter marinus</name>
    <dbReference type="NCBI Taxonomy" id="1397108"/>
    <lineage>
        <taxon>Bacteria</taxon>
        <taxon>Pseudomonadati</taxon>
        <taxon>Pseudomonadota</taxon>
        <taxon>Alphaproteobacteria</taxon>
        <taxon>Rhodobacterales</taxon>
        <taxon>Roseobacteraceae</taxon>
        <taxon>Celeribacter</taxon>
    </lineage>
</organism>
<dbReference type="Pfam" id="PF04357">
    <property type="entry name" value="TamB"/>
    <property type="match status" value="1"/>
</dbReference>
<evidence type="ECO:0000256" key="4">
    <source>
        <dbReference type="ARBA" id="ARBA00023136"/>
    </source>
</evidence>
<keyword evidence="2" id="KW-0812">Transmembrane</keyword>
<dbReference type="PATRIC" id="fig|1397108.4.peg.2914"/>
<evidence type="ECO:0000259" key="5">
    <source>
        <dbReference type="Pfam" id="PF04357"/>
    </source>
</evidence>
<evidence type="ECO:0000256" key="2">
    <source>
        <dbReference type="ARBA" id="ARBA00022692"/>
    </source>
</evidence>
<dbReference type="PANTHER" id="PTHR36985:SF1">
    <property type="entry name" value="TRANSLOCATION AND ASSEMBLY MODULE SUBUNIT TAMB"/>
    <property type="match status" value="1"/>
</dbReference>
<keyword evidence="3" id="KW-1133">Transmembrane helix</keyword>
<keyword evidence="4" id="KW-0472">Membrane</keyword>
<dbReference type="AlphaFoldDB" id="A0A0N7HJ20"/>
<dbReference type="Proteomes" id="UP000064920">
    <property type="component" value="Chromosome"/>
</dbReference>
<proteinExistence type="predicted"/>
<dbReference type="EMBL" id="CP012023">
    <property type="protein sequence ID" value="ALI56797.1"/>
    <property type="molecule type" value="Genomic_DNA"/>
</dbReference>
<dbReference type="GO" id="GO:0009306">
    <property type="term" value="P:protein secretion"/>
    <property type="evidence" value="ECO:0007669"/>
    <property type="project" value="InterPro"/>
</dbReference>
<gene>
    <name evidence="6" type="ORF">IMCC12053_2850</name>
</gene>
<evidence type="ECO:0000313" key="7">
    <source>
        <dbReference type="Proteomes" id="UP000064920"/>
    </source>
</evidence>
<evidence type="ECO:0000256" key="3">
    <source>
        <dbReference type="ARBA" id="ARBA00022989"/>
    </source>
</evidence>
<dbReference type="PANTHER" id="PTHR36985">
    <property type="entry name" value="TRANSLOCATION AND ASSEMBLY MODULE SUBUNIT TAMB"/>
    <property type="match status" value="1"/>
</dbReference>
<dbReference type="GO" id="GO:0097347">
    <property type="term" value="C:TAM protein secretion complex"/>
    <property type="evidence" value="ECO:0007669"/>
    <property type="project" value="TreeGrafter"/>
</dbReference>
<sequence>MTRFILICACAALPLTAIAQDDDAVMRDRSLIQGFLEDNLSGAGRDIRIEGFRGALSSQAKLDELTIADDDGIWFTLRDAVLDWDRAALLRGRVDINRISAGEIIIARLPSTDPKAPSPEATPFSLPELPVSISIDAIEAERVSLGAPVLRIGTHVDLSVSGTMQLADGSGMATLDIARLNGPAGAFNVDVSYTNATEQLDLNLALTEGKGGLIATLSNLPGAPDIALTAVGSGPLDAFVTDITLATQGQERLNGSIALKAEPSQDEGAPSARRFVADLSGDLTPLFASDYSEFFGSSSRLEARGISYPDGQFDLEQFGLSTQALSLSGALNVASDGLPSAFALSGTLATPTGRATLLPLTGTRTFVDKAQIVASYDSRAGDAWSARATLDGFARDQLRISRVEVDGNGTIERTPQADVSTFLRAIAADVAVAVTGFQTDNGALQEAIGDSLSGAATLAWQEGDPLIIDRLDITTGATEFYASGSVGGFESGFEYNGGLVLDTPRLARFAALSGLALSGATEVSASGRIVPLAGAFDVFVEGTGYDLAVGVPQADALLGGTSRFELTAKRDETGLTLEGAELDTPAVSARASGTVAAQAGDITARISLDDVARLNTGLSGPLTIDATMTHGGATTPWTTRADLVGPGGATARVAGSIVQDFKTANLSITGRAPLGLANTFTTAALVQGTAAFDLALSGPLTLNALSGQISITDGTRIVLPDAGVILTLSPSRIDLARSQATLNVLASPEQGGSLSVTGTVGLTRGLPANLSTTLTNFALEDPNLYSTSLNGTLTLRGPLVATPTLAGTLTLGETEIQVAPSALGAGGEIPEIVHIKAAASVQATRVRAGVVNTGEQGGKASTVGLNLTVRAPNQVYIRGRGLDAELGGQLSLRGTTADIIPVGQFTLVRGRLSILGKRIDLDEGELAVSGDIDPTFRLVGATSTDDLTIQIITQGRISAPELTLTSSPELPDEEILSQLLFGRALTEISALQAAQMAAAVATLTGGGGDLSGSIRKSFGLDDIDLTTSENGDAALKVGKYLSEKIYTDVTIDSSGKSEINLNLDASKNVTVKGSLSTDGNTSLGVFFEKDY</sequence>
<name>A0A0N7HJ20_9RHOB</name>